<evidence type="ECO:0000313" key="14">
    <source>
        <dbReference type="Proteomes" id="UP001497516"/>
    </source>
</evidence>
<feature type="compositionally biased region" description="Low complexity" evidence="11">
    <location>
        <begin position="24"/>
        <end position="49"/>
    </location>
</feature>
<evidence type="ECO:0000256" key="9">
    <source>
        <dbReference type="ARBA" id="ARBA00023242"/>
    </source>
</evidence>
<keyword evidence="14" id="KW-1185">Reference proteome</keyword>
<gene>
    <name evidence="13" type="ORF">LTRI10_LOCUS5071</name>
</gene>
<evidence type="ECO:0000256" key="7">
    <source>
        <dbReference type="ARBA" id="ARBA00023125"/>
    </source>
</evidence>
<evidence type="ECO:0000256" key="10">
    <source>
        <dbReference type="PROSITE-ProRule" id="PRU00027"/>
    </source>
</evidence>
<name>A0AAV2CM61_9ROSI</name>
<dbReference type="GO" id="GO:0008270">
    <property type="term" value="F:zinc ion binding"/>
    <property type="evidence" value="ECO:0007669"/>
    <property type="project" value="UniProtKB-KW"/>
</dbReference>
<evidence type="ECO:0000256" key="5">
    <source>
        <dbReference type="ARBA" id="ARBA00022833"/>
    </source>
</evidence>
<keyword evidence="8" id="KW-0804">Transcription</keyword>
<evidence type="ECO:0000256" key="11">
    <source>
        <dbReference type="SAM" id="MobiDB-lite"/>
    </source>
</evidence>
<feature type="region of interest" description="Disordered" evidence="11">
    <location>
        <begin position="1"/>
        <end position="49"/>
    </location>
</feature>
<dbReference type="InterPro" id="IPR008906">
    <property type="entry name" value="HATC_C_dom"/>
</dbReference>
<dbReference type="InterPro" id="IPR003656">
    <property type="entry name" value="Znf_BED"/>
</dbReference>
<dbReference type="SMART" id="SM00614">
    <property type="entry name" value="ZnF_BED"/>
    <property type="match status" value="1"/>
</dbReference>
<dbReference type="Proteomes" id="UP001497516">
    <property type="component" value="Chromosome 1"/>
</dbReference>
<dbReference type="InterPro" id="IPR036236">
    <property type="entry name" value="Znf_C2H2_sf"/>
</dbReference>
<evidence type="ECO:0000256" key="3">
    <source>
        <dbReference type="ARBA" id="ARBA00022723"/>
    </source>
</evidence>
<proteinExistence type="predicted"/>
<comment type="subunit">
    <text evidence="2">Homodimer.</text>
</comment>
<organism evidence="13 14">
    <name type="scientific">Linum trigynum</name>
    <dbReference type="NCBI Taxonomy" id="586398"/>
    <lineage>
        <taxon>Eukaryota</taxon>
        <taxon>Viridiplantae</taxon>
        <taxon>Streptophyta</taxon>
        <taxon>Embryophyta</taxon>
        <taxon>Tracheophyta</taxon>
        <taxon>Spermatophyta</taxon>
        <taxon>Magnoliopsida</taxon>
        <taxon>eudicotyledons</taxon>
        <taxon>Gunneridae</taxon>
        <taxon>Pentapetalae</taxon>
        <taxon>rosids</taxon>
        <taxon>fabids</taxon>
        <taxon>Malpighiales</taxon>
        <taxon>Linaceae</taxon>
        <taxon>Linum</taxon>
    </lineage>
</organism>
<dbReference type="GO" id="GO:0046983">
    <property type="term" value="F:protein dimerization activity"/>
    <property type="evidence" value="ECO:0007669"/>
    <property type="project" value="InterPro"/>
</dbReference>
<evidence type="ECO:0000313" key="13">
    <source>
        <dbReference type="EMBL" id="CAL1357438.1"/>
    </source>
</evidence>
<dbReference type="SUPFAM" id="SSF53098">
    <property type="entry name" value="Ribonuclease H-like"/>
    <property type="match status" value="1"/>
</dbReference>
<keyword evidence="4 10" id="KW-0863">Zinc-finger</keyword>
<keyword evidence="5" id="KW-0862">Zinc</keyword>
<reference evidence="13 14" key="1">
    <citation type="submission" date="2024-04" db="EMBL/GenBank/DDBJ databases">
        <authorList>
            <person name="Fracassetti M."/>
        </authorList>
    </citation>
    <scope>NUCLEOTIDE SEQUENCE [LARGE SCALE GENOMIC DNA]</scope>
</reference>
<feature type="domain" description="BED-type" evidence="12">
    <location>
        <begin position="61"/>
        <end position="117"/>
    </location>
</feature>
<dbReference type="EMBL" id="OZ034813">
    <property type="protein sequence ID" value="CAL1357438.1"/>
    <property type="molecule type" value="Genomic_DNA"/>
</dbReference>
<dbReference type="InterPro" id="IPR012337">
    <property type="entry name" value="RNaseH-like_sf"/>
</dbReference>
<dbReference type="PANTHER" id="PTHR46481:SF11">
    <property type="entry name" value="ZINC FINGER BED DOMAIN-CONTAINING PROTEIN RICESLEEPER 2-LIKE"/>
    <property type="match status" value="1"/>
</dbReference>
<dbReference type="AlphaFoldDB" id="A0AAV2CM61"/>
<keyword evidence="3" id="KW-0479">Metal-binding</keyword>
<dbReference type="InterPro" id="IPR025525">
    <property type="entry name" value="hAT-like_transposase_RNase-H"/>
</dbReference>
<evidence type="ECO:0000256" key="8">
    <source>
        <dbReference type="ARBA" id="ARBA00023163"/>
    </source>
</evidence>
<dbReference type="InterPro" id="IPR052035">
    <property type="entry name" value="ZnF_BED_domain_contain"/>
</dbReference>
<feature type="compositionally biased region" description="Polar residues" evidence="11">
    <location>
        <begin position="1"/>
        <end position="19"/>
    </location>
</feature>
<dbReference type="Pfam" id="PF05699">
    <property type="entry name" value="Dimer_Tnp_hAT"/>
    <property type="match status" value="1"/>
</dbReference>
<dbReference type="SUPFAM" id="SSF57667">
    <property type="entry name" value="beta-beta-alpha zinc fingers"/>
    <property type="match status" value="1"/>
</dbReference>
<sequence>MSTEGVQPTPQDNDNSANPVLSAPTGNGTVTNPTPQAATTNEQNGNAGNGNVVEEILDVGKLKSVVWLHYTKVRINGIVKAKCNYCKKQLGGESNNGTTHLKNHTKICVQKKIRDGSQKILGPHYLAKGNQDLVATAFNSDFSKRELAIAITMHEYPLSMVDHLYFKRFVCSLQPLFTVPSRNTIKKEVFKIYDIERAKIQSLFDINRGRIAITTDLWTATNQKKGCMTVTAHYIDNSWVLRIHMLRFAYVPAPHTAERLGTVLVNCLLDWNVDSKVSTITLDNCSTNDSMIRVIQSKLVLPDLISDGALIHMRCAAHILNLIVKDGLDVVKEGIDNIRSSVVYWSATPKRLEFFLEIAKQLKFTSEKRLVMDCPTRWNSTFKMLSVAIPYKEVFTRLKQRDAQYNFLPSNEQWQFAALVCEKLKVFSSISDLFSGSKYPTTNLFFPRICDLKLKVHEWCVDTNEVIQKMGYSMLEKFSKYWDEIHKVLAIAVILDPRYKLEIVDYYAEKFGVEFDGYCLESVKDILSDLVLEYQSKMNEERNLNVSGYVGVESSAPSTTDFDFDRFVSQRKRARVASVHTELDSYLNEEILPRSAEFNILMWWKHNGPKYPTLQAIARDVLAVPVTSVASECAFSSGGRVYTLIGAGCTMLLWKHLCAQEVGCKLSWLEMMLLLEQEYWKDVSPLQVKPIWSSSNLMLKLLKSKPLVSSFLKINQDLFCLSFVALAAGWNQGMQNAALLLLLESGVWRPKVKSFSCCCAAVAIEVVLEDE</sequence>
<dbReference type="PROSITE" id="PS50808">
    <property type="entry name" value="ZF_BED"/>
    <property type="match status" value="1"/>
</dbReference>
<dbReference type="GO" id="GO:0005634">
    <property type="term" value="C:nucleus"/>
    <property type="evidence" value="ECO:0007669"/>
    <property type="project" value="UniProtKB-SubCell"/>
</dbReference>
<keyword evidence="6" id="KW-0805">Transcription regulation</keyword>
<evidence type="ECO:0000259" key="12">
    <source>
        <dbReference type="PROSITE" id="PS50808"/>
    </source>
</evidence>
<dbReference type="Pfam" id="PF14372">
    <property type="entry name" value="hAT-like_RNase-H"/>
    <property type="match status" value="1"/>
</dbReference>
<evidence type="ECO:0000256" key="6">
    <source>
        <dbReference type="ARBA" id="ARBA00023015"/>
    </source>
</evidence>
<comment type="subcellular location">
    <subcellularLocation>
        <location evidence="1">Nucleus</location>
    </subcellularLocation>
</comment>
<protein>
    <recommendedName>
        <fullName evidence="12">BED-type domain-containing protein</fullName>
    </recommendedName>
</protein>
<dbReference type="GO" id="GO:0003677">
    <property type="term" value="F:DNA binding"/>
    <property type="evidence" value="ECO:0007669"/>
    <property type="project" value="UniProtKB-KW"/>
</dbReference>
<keyword evidence="9" id="KW-0539">Nucleus</keyword>
<accession>A0AAV2CM61</accession>
<evidence type="ECO:0000256" key="2">
    <source>
        <dbReference type="ARBA" id="ARBA00011738"/>
    </source>
</evidence>
<keyword evidence="7" id="KW-0238">DNA-binding</keyword>
<evidence type="ECO:0000256" key="4">
    <source>
        <dbReference type="ARBA" id="ARBA00022771"/>
    </source>
</evidence>
<evidence type="ECO:0000256" key="1">
    <source>
        <dbReference type="ARBA" id="ARBA00004123"/>
    </source>
</evidence>
<dbReference type="PANTHER" id="PTHR46481">
    <property type="entry name" value="ZINC FINGER BED DOMAIN-CONTAINING PROTEIN 4"/>
    <property type="match status" value="1"/>
</dbReference>